<feature type="compositionally biased region" description="Basic and acidic residues" evidence="2">
    <location>
        <begin position="357"/>
        <end position="368"/>
    </location>
</feature>
<dbReference type="InterPro" id="IPR001936">
    <property type="entry name" value="RasGAP_dom"/>
</dbReference>
<feature type="domain" description="Calponin-homology (CH)" evidence="4">
    <location>
        <begin position="455"/>
        <end position="562"/>
    </location>
</feature>
<dbReference type="SUPFAM" id="SSF143885">
    <property type="entry name" value="RGC domain-like"/>
    <property type="match status" value="1"/>
</dbReference>
<name>A0AAD7E5E6_9AGAR</name>
<dbReference type="SMART" id="SM00033">
    <property type="entry name" value="CH"/>
    <property type="match status" value="1"/>
</dbReference>
<feature type="region of interest" description="Disordered" evidence="2">
    <location>
        <begin position="243"/>
        <end position="314"/>
    </location>
</feature>
<feature type="compositionally biased region" description="Basic and acidic residues" evidence="2">
    <location>
        <begin position="84"/>
        <end position="94"/>
    </location>
</feature>
<dbReference type="InterPro" id="IPR001715">
    <property type="entry name" value="CH_dom"/>
</dbReference>
<evidence type="ECO:0000256" key="2">
    <source>
        <dbReference type="SAM" id="MobiDB-lite"/>
    </source>
</evidence>
<evidence type="ECO:0000313" key="5">
    <source>
        <dbReference type="EMBL" id="KAJ7228677.1"/>
    </source>
</evidence>
<keyword evidence="1" id="KW-0175">Coiled coil</keyword>
<sequence>MDGMDGTTSPPSKPAVSNAPPTFPYQTRLLERTASLRGSNGGLLSRSNSQSGMSILSQPTGSSGAPTTRRWTQSHRVTNSLDAVRGKWEDRAREANANANNDEFLPPTLTGSSHSSGLISPTGSISRQERHPSTPSSKPVSNNVETHRTPTYLKRHTMPAPIIATPLSPNTTGVSVEADLISPSFATPAPNRIHLPSSTAFQSSSVSNVKELGGYAVRPQSAGVGGAPSIRYRAHTLDAVPAGDAASSASSRSARDPFTKPISSFPKPQRRPTSLYSSPDMGSRSSSSPTVSSYSDTSAPLPSQILPAQSSVMSPPPYRSSYMANRNKASTYGDHLVVGRKLGRHLPRIASGDGDDERDRVVEQQERRWREPRRAGRYMEREDAEFDAPPQSPPLQELVVPGVTNADDVTGVPGRLRLSRNAAPSTPASPLPSARLTRGLWADTQRHLIQAYEYLCHVGEAQQWIEGCLNEELEFGVVEMEDGLRNGVVLAKLVRVFRPSSVKKIYDAPKLDFRHSDNINYFFNFVREIGLPEGFIFELTDLYEKKNLPKVIYCIHALSHLLARRGMADRIGNLLGRLKFSDDQLQRTQKGLKDAGVAMPNFGNVGNELAREINEEPEVDIETDGERRDRLLLENEASILAFQCVARGYLVRKYQNTLRARMQLAERHVAKMQAHCLGALVRRRLMQQRNTWRDMLPWAISLQAAARAMVVRQKWRSRLRVIYHSARHVVKIQAQLRGVLQRRRFARLKAALRSSTVCITKLQSIARARISRNTHRQVAKSFSQPAVQFSVRSLQAQARGALGRRMAIRRKNLLHRLEPSFVALQAHCRGVLMRRRMRNQMATLKDVSDVVIRIQAAVRTYLARKRLLLLIRGLRKATPIVIGFQARARANIARQHHRNINKALSQVQTVVSVGAFQALARASIARNRHRELATSLGFVAPDVVGFQAVCRGALIRREYYAWRDHLQRSHPIATLLQAMLRGAMQRKTFRMKMDYYRANLSKVVQIQSLFRAKEMREQYRQLTLGTNVTVGTIKNFVHLLDDSEADFQEEVKVERLRKKVVEAIRENQTLESELSDLDVKIALVVHNVQSFDGVIRTRKLGADSAAAHAARASLLAAHGDPFSGPNTIDQAAHRKLELYQQLFYLLQTRAEYLGRLFLQMSVDGVPENNRRFTERVVLTLFGFGQDRREDFLLLKLFQLAIQDEVNSAGTIHEIIHGHPVYLNIAVPYVRPKQTTYIRDTLQTIIQRVVDPNAFGEPPIDLEIDPSAIHRRRIALEDLQRGESSRKQKDLSFREALQDGPTRAAYIRALQTLQECSQWFISALCQSTKRMPYSMRYLARETLIALREKFPDTPDALYAACIGRLVYYRFINPAIVTPETFDMVSKTIDQDARQNLDQISKVLTQVTSGSEFDEDTPKYVPINEFVRRAIGEMTAWLLEVANVPDAETQFHAHEFLDATVQPKPIYISPNEIYTIHGLLIQYQNTLAPQPNDILRPILAELGGVPNLGSDELKDARDHPITLELTNRFTNVRDPRAEEKTLWVQAKRGVLALLKVHPAKDLIDSILRDVTDEDEQIWEEILEAEAEQEQTGHSRRQPSAAAADSAYRLDDNRSYNFHTVKARAISFLLDLEKMGKISRADGFQGILNAIAVDVRSKHRKRIQRQQEMESMQEALKQLAESKKQLEEKTNSYHTYVAAAMQTMQRSGEKKRKQIVFPFTKQFFHMRDLQRSGEKPEFGSFLYTAKYLYEKGILLSIDQFSPRQFDKINVTLSSKKAGVFTILLESTLLGVTSRIGSEDVGMEDLLRAKYENRQSLSLLKGKVKVNLERFIFQINKKFYV</sequence>
<feature type="region of interest" description="Disordered" evidence="2">
    <location>
        <begin position="1"/>
        <end position="145"/>
    </location>
</feature>
<evidence type="ECO:0000259" key="3">
    <source>
        <dbReference type="PROSITE" id="PS50018"/>
    </source>
</evidence>
<dbReference type="Pfam" id="PF00612">
    <property type="entry name" value="IQ"/>
    <property type="match status" value="4"/>
</dbReference>
<dbReference type="GO" id="GO:0051015">
    <property type="term" value="F:actin filament binding"/>
    <property type="evidence" value="ECO:0007669"/>
    <property type="project" value="TreeGrafter"/>
</dbReference>
<dbReference type="PROSITE" id="PS50021">
    <property type="entry name" value="CH"/>
    <property type="match status" value="1"/>
</dbReference>
<feature type="domain" description="Ras-GAP" evidence="3">
    <location>
        <begin position="1175"/>
        <end position="1407"/>
    </location>
</feature>
<dbReference type="PANTHER" id="PTHR14149">
    <property type="entry name" value="RAS GTPASE-ACTIVATING PROTEIN WITH IQ MOTIF"/>
    <property type="match status" value="1"/>
</dbReference>
<dbReference type="InterPro" id="IPR036872">
    <property type="entry name" value="CH_dom_sf"/>
</dbReference>
<feature type="compositionally biased region" description="Polar residues" evidence="2">
    <location>
        <begin position="109"/>
        <end position="126"/>
    </location>
</feature>
<feature type="compositionally biased region" description="Low complexity" evidence="2">
    <location>
        <begin position="35"/>
        <end position="52"/>
    </location>
</feature>
<dbReference type="Gene3D" id="1.10.418.10">
    <property type="entry name" value="Calponin-like domain"/>
    <property type="match status" value="1"/>
</dbReference>
<feature type="region of interest" description="Disordered" evidence="2">
    <location>
        <begin position="347"/>
        <end position="368"/>
    </location>
</feature>
<dbReference type="SMART" id="SM00323">
    <property type="entry name" value="RasGAP"/>
    <property type="match status" value="1"/>
</dbReference>
<dbReference type="GO" id="GO:0005516">
    <property type="term" value="F:calmodulin binding"/>
    <property type="evidence" value="ECO:0007669"/>
    <property type="project" value="TreeGrafter"/>
</dbReference>
<reference evidence="5" key="1">
    <citation type="submission" date="2023-03" db="EMBL/GenBank/DDBJ databases">
        <title>Massive genome expansion in bonnet fungi (Mycena s.s.) driven by repeated elements and novel gene families across ecological guilds.</title>
        <authorList>
            <consortium name="Lawrence Berkeley National Laboratory"/>
            <person name="Harder C.B."/>
            <person name="Miyauchi S."/>
            <person name="Viragh M."/>
            <person name="Kuo A."/>
            <person name="Thoen E."/>
            <person name="Andreopoulos B."/>
            <person name="Lu D."/>
            <person name="Skrede I."/>
            <person name="Drula E."/>
            <person name="Henrissat B."/>
            <person name="Morin E."/>
            <person name="Kohler A."/>
            <person name="Barry K."/>
            <person name="LaButti K."/>
            <person name="Morin E."/>
            <person name="Salamov A."/>
            <person name="Lipzen A."/>
            <person name="Mereny Z."/>
            <person name="Hegedus B."/>
            <person name="Baldrian P."/>
            <person name="Stursova M."/>
            <person name="Weitz H."/>
            <person name="Taylor A."/>
            <person name="Grigoriev I.V."/>
            <person name="Nagy L.G."/>
            <person name="Martin F."/>
            <person name="Kauserud H."/>
        </authorList>
    </citation>
    <scope>NUCLEOTIDE SEQUENCE</scope>
    <source>
        <strain evidence="5">9144</strain>
    </source>
</reference>
<dbReference type="Gene3D" id="1.10.506.10">
    <property type="entry name" value="GTPase Activation - p120gap, domain 1"/>
    <property type="match status" value="1"/>
</dbReference>
<dbReference type="GO" id="GO:1903479">
    <property type="term" value="P:mitotic actomyosin contractile ring assembly actin filament organization"/>
    <property type="evidence" value="ECO:0007669"/>
    <property type="project" value="TreeGrafter"/>
</dbReference>
<dbReference type="InterPro" id="IPR000593">
    <property type="entry name" value="RasGAP_C"/>
</dbReference>
<gene>
    <name evidence="5" type="ORF">GGX14DRAFT_414239</name>
</gene>
<dbReference type="PANTHER" id="PTHR14149:SF14">
    <property type="entry name" value="CALPONIN-HOMOLOGY (CH) DOMAIN-CONTAINING PROTEIN"/>
    <property type="match status" value="1"/>
</dbReference>
<feature type="coiled-coil region" evidence="1">
    <location>
        <begin position="1053"/>
        <end position="1080"/>
    </location>
</feature>
<protein>
    <submittedName>
        <fullName evidence="5">Ras GTPase-activating protein</fullName>
    </submittedName>
</protein>
<dbReference type="SUPFAM" id="SSF48350">
    <property type="entry name" value="GTPase activation domain, GAP"/>
    <property type="match status" value="1"/>
</dbReference>
<dbReference type="Proteomes" id="UP001219525">
    <property type="component" value="Unassembled WGS sequence"/>
</dbReference>
<dbReference type="PROSITE" id="PS50096">
    <property type="entry name" value="IQ"/>
    <property type="match status" value="9"/>
</dbReference>
<dbReference type="Pfam" id="PF00616">
    <property type="entry name" value="RasGAP"/>
    <property type="match status" value="1"/>
</dbReference>
<feature type="compositionally biased region" description="Polar residues" evidence="2">
    <location>
        <begin position="133"/>
        <end position="144"/>
    </location>
</feature>
<comment type="caution">
    <text evidence="5">The sequence shown here is derived from an EMBL/GenBank/DDBJ whole genome shotgun (WGS) entry which is preliminary data.</text>
</comment>
<dbReference type="CDD" id="cd21206">
    <property type="entry name" value="CH_IQGAP"/>
    <property type="match status" value="1"/>
</dbReference>
<dbReference type="GO" id="GO:0110085">
    <property type="term" value="C:mitotic actomyosin contractile ring"/>
    <property type="evidence" value="ECO:0007669"/>
    <property type="project" value="TreeGrafter"/>
</dbReference>
<dbReference type="EMBL" id="JARJCW010000002">
    <property type="protein sequence ID" value="KAJ7228677.1"/>
    <property type="molecule type" value="Genomic_DNA"/>
</dbReference>
<dbReference type="Gene3D" id="1.20.5.190">
    <property type="match status" value="1"/>
</dbReference>
<dbReference type="Pfam" id="PF00307">
    <property type="entry name" value="CH"/>
    <property type="match status" value="1"/>
</dbReference>
<dbReference type="SMART" id="SM00015">
    <property type="entry name" value="IQ"/>
    <property type="match status" value="11"/>
</dbReference>
<dbReference type="InterPro" id="IPR008936">
    <property type="entry name" value="Rho_GTPase_activation_prot"/>
</dbReference>
<proteinExistence type="predicted"/>
<keyword evidence="6" id="KW-1185">Reference proteome</keyword>
<dbReference type="SUPFAM" id="SSF47576">
    <property type="entry name" value="Calponin-homology domain, CH-domain"/>
    <property type="match status" value="1"/>
</dbReference>
<dbReference type="PROSITE" id="PS50018">
    <property type="entry name" value="RAS_GTPASE_ACTIV_2"/>
    <property type="match status" value="1"/>
</dbReference>
<feature type="compositionally biased region" description="Polar residues" evidence="2">
    <location>
        <begin position="1"/>
        <end position="10"/>
    </location>
</feature>
<feature type="compositionally biased region" description="Polar residues" evidence="2">
    <location>
        <begin position="53"/>
        <end position="81"/>
    </location>
</feature>
<organism evidence="5 6">
    <name type="scientific">Mycena pura</name>
    <dbReference type="NCBI Taxonomy" id="153505"/>
    <lineage>
        <taxon>Eukaryota</taxon>
        <taxon>Fungi</taxon>
        <taxon>Dikarya</taxon>
        <taxon>Basidiomycota</taxon>
        <taxon>Agaricomycotina</taxon>
        <taxon>Agaricomycetes</taxon>
        <taxon>Agaricomycetidae</taxon>
        <taxon>Agaricales</taxon>
        <taxon>Marasmiineae</taxon>
        <taxon>Mycenaceae</taxon>
        <taxon>Mycena</taxon>
    </lineage>
</organism>
<dbReference type="Pfam" id="PF03836">
    <property type="entry name" value="RasGAP_C"/>
    <property type="match status" value="1"/>
</dbReference>
<evidence type="ECO:0000259" key="4">
    <source>
        <dbReference type="PROSITE" id="PS50021"/>
    </source>
</evidence>
<dbReference type="InterPro" id="IPR000048">
    <property type="entry name" value="IQ_motif_EF-hand-BS"/>
</dbReference>
<evidence type="ECO:0000256" key="1">
    <source>
        <dbReference type="SAM" id="Coils"/>
    </source>
</evidence>
<evidence type="ECO:0000313" key="6">
    <source>
        <dbReference type="Proteomes" id="UP001219525"/>
    </source>
</evidence>
<dbReference type="GO" id="GO:0005096">
    <property type="term" value="F:GTPase activator activity"/>
    <property type="evidence" value="ECO:0007669"/>
    <property type="project" value="TreeGrafter"/>
</dbReference>
<accession>A0AAD7E5E6</accession>
<feature type="compositionally biased region" description="Low complexity" evidence="2">
    <location>
        <begin position="277"/>
        <end position="298"/>
    </location>
</feature>
<feature type="coiled-coil region" evidence="1">
    <location>
        <begin position="1659"/>
        <end position="1689"/>
    </location>
</feature>